<dbReference type="RefSeq" id="WP_089523747.1">
    <property type="nucleotide sequence ID" value="NZ_NMUQ01000001.1"/>
</dbReference>
<keyword evidence="3" id="KW-1185">Reference proteome</keyword>
<feature type="transmembrane region" description="Helical" evidence="1">
    <location>
        <begin position="38"/>
        <end position="59"/>
    </location>
</feature>
<evidence type="ECO:0000313" key="2">
    <source>
        <dbReference type="EMBL" id="OXM16663.1"/>
    </source>
</evidence>
<sequence length="60" mass="6435">MDSMTVMWISLIGIGMMVISALLITFARAKTKGFIRGVLSLLAFGLLVTGFILGVFSIIV</sequence>
<dbReference type="EMBL" id="NMUQ01000001">
    <property type="protein sequence ID" value="OXM16663.1"/>
    <property type="molecule type" value="Genomic_DNA"/>
</dbReference>
<evidence type="ECO:0000313" key="3">
    <source>
        <dbReference type="Proteomes" id="UP000215145"/>
    </source>
</evidence>
<dbReference type="OrthoDB" id="2476435at2"/>
<accession>A0A229P336</accession>
<dbReference type="InterPro" id="IPR020076">
    <property type="entry name" value="DUF2768"/>
</dbReference>
<keyword evidence="1" id="KW-0472">Membrane</keyword>
<keyword evidence="1" id="KW-0812">Transmembrane</keyword>
<evidence type="ECO:0000256" key="1">
    <source>
        <dbReference type="SAM" id="Phobius"/>
    </source>
</evidence>
<dbReference type="AlphaFoldDB" id="A0A229P336"/>
<organism evidence="2 3">
    <name type="scientific">Paenibacillus herberti</name>
    <dbReference type="NCBI Taxonomy" id="1619309"/>
    <lineage>
        <taxon>Bacteria</taxon>
        <taxon>Bacillati</taxon>
        <taxon>Bacillota</taxon>
        <taxon>Bacilli</taxon>
        <taxon>Bacillales</taxon>
        <taxon>Paenibacillaceae</taxon>
        <taxon>Paenibacillus</taxon>
    </lineage>
</organism>
<name>A0A229P336_9BACL</name>
<proteinExistence type="predicted"/>
<dbReference type="Pfam" id="PF10966">
    <property type="entry name" value="DUF2768"/>
    <property type="match status" value="1"/>
</dbReference>
<keyword evidence="1" id="KW-1133">Transmembrane helix</keyword>
<reference evidence="2 3" key="1">
    <citation type="submission" date="2017-07" db="EMBL/GenBank/DDBJ databases">
        <title>Paenibacillus herberti R33 genome sequencing and assembly.</title>
        <authorList>
            <person name="Su W."/>
        </authorList>
    </citation>
    <scope>NUCLEOTIDE SEQUENCE [LARGE SCALE GENOMIC DNA]</scope>
    <source>
        <strain evidence="2 3">R33</strain>
    </source>
</reference>
<gene>
    <name evidence="2" type="ORF">CGZ75_08390</name>
</gene>
<feature type="transmembrane region" description="Helical" evidence="1">
    <location>
        <begin position="6"/>
        <end position="26"/>
    </location>
</feature>
<protein>
    <submittedName>
        <fullName evidence="2">DUF2768 domain-containing protein</fullName>
    </submittedName>
</protein>
<comment type="caution">
    <text evidence="2">The sequence shown here is derived from an EMBL/GenBank/DDBJ whole genome shotgun (WGS) entry which is preliminary data.</text>
</comment>
<dbReference type="Proteomes" id="UP000215145">
    <property type="component" value="Unassembled WGS sequence"/>
</dbReference>